<dbReference type="Proteomes" id="UP001079657">
    <property type="component" value="Unassembled WGS sequence"/>
</dbReference>
<accession>A0ABT4CS60</accession>
<dbReference type="RefSeq" id="WP_268050802.1">
    <property type="nucleotide sequence ID" value="NZ_JAPQES010000005.1"/>
</dbReference>
<keyword evidence="3" id="KW-1185">Reference proteome</keyword>
<evidence type="ECO:0000313" key="3">
    <source>
        <dbReference type="Proteomes" id="UP001079657"/>
    </source>
</evidence>
<reference evidence="2" key="1">
    <citation type="submission" date="2022-12" db="EMBL/GenBank/DDBJ databases">
        <authorList>
            <person name="Wang J."/>
        </authorList>
    </citation>
    <scope>NUCLEOTIDE SEQUENCE</scope>
    <source>
        <strain evidence="2">HY-42-06</strain>
    </source>
</reference>
<sequence length="123" mass="14523">MYFRNFNEFDHFKCMYCPFSYFYRQGPPMPPPIGNQQSGPPMAPPPTTTPKKSKADAELKAVDPGAIRPCKYRYVYIWLKNGKSFWAWLTYVGKKSVAGWRWNGFYWVYFGVDLRKIESFVCY</sequence>
<comment type="caution">
    <text evidence="2">The sequence shown here is derived from an EMBL/GenBank/DDBJ whole genome shotgun (WGS) entry which is preliminary data.</text>
</comment>
<gene>
    <name evidence="2" type="ORF">OXH55_14750</name>
</gene>
<evidence type="ECO:0000313" key="2">
    <source>
        <dbReference type="EMBL" id="MCY6371903.1"/>
    </source>
</evidence>
<organism evidence="2 3">
    <name type="scientific">Clostridium ganghwense</name>
    <dbReference type="NCBI Taxonomy" id="312089"/>
    <lineage>
        <taxon>Bacteria</taxon>
        <taxon>Bacillati</taxon>
        <taxon>Bacillota</taxon>
        <taxon>Clostridia</taxon>
        <taxon>Eubacteriales</taxon>
        <taxon>Clostridiaceae</taxon>
        <taxon>Clostridium</taxon>
    </lineage>
</organism>
<evidence type="ECO:0008006" key="4">
    <source>
        <dbReference type="Google" id="ProtNLM"/>
    </source>
</evidence>
<dbReference type="EMBL" id="JAPQES010000005">
    <property type="protein sequence ID" value="MCY6371903.1"/>
    <property type="molecule type" value="Genomic_DNA"/>
</dbReference>
<evidence type="ECO:0000256" key="1">
    <source>
        <dbReference type="SAM" id="MobiDB-lite"/>
    </source>
</evidence>
<name>A0ABT4CS60_9CLOT</name>
<protein>
    <recommendedName>
        <fullName evidence="4">Transporter</fullName>
    </recommendedName>
</protein>
<proteinExistence type="predicted"/>
<feature type="region of interest" description="Disordered" evidence="1">
    <location>
        <begin position="28"/>
        <end position="55"/>
    </location>
</feature>